<protein>
    <recommendedName>
        <fullName evidence="2">Putative cysteine ligase BshC</fullName>
        <ecNumber evidence="2">6.-.-.-</ecNumber>
    </recommendedName>
</protein>
<sequence>MTLHSVDLRTTGQFPALLLDYLDQKPTLDSFYSIFPTLENAEKAILNKKGFTADKRKTLVDVLTKQYRGLPYLPDFSVLLEENTFTVTSGHQLNIFTGPLYIIYKIVTIIKLAEALKAKYPQYNFVPIYWMATEDHDFEEIASFHLFGQTHKWTGEHKGAVGKLNPKELAGILKQLPDKPLLFAKAYLENNTLADAVRCYMHELFGRYGLISLDADNADLKRHFLPVIQEELKDSISEKLVTETTSRLNALGYHTPLHAREINFFYLDDNLRERIVREDGVFKVLNTELEFSEDELLALAETNPERFSPNVILRPLYEEVILPNLAYIGGPSEVPYWMQLKGVFEHFNVPYPMLMPRNFALYMNGHQYKKAQKLKIDYKDLFLDEIALRKTFIERNTEHELNLNDQKEAFNAIFDQILSKATEVDQTMHGAVKAEQTRLLNSLKHLEKRIVRAEERNHESEIEQLLTLKNKLFPNGIAQERYDNLLNFYINDPQFIQKLYNAFDPLDFRYNVLLED</sequence>
<keyword evidence="1 2" id="KW-0436">Ligase</keyword>
<dbReference type="OrthoDB" id="9765151at2"/>
<keyword evidence="6" id="KW-1185">Reference proteome</keyword>
<proteinExistence type="inferred from homology"/>
<dbReference type="EC" id="6.-.-.-" evidence="2"/>
<dbReference type="RefSeq" id="WP_090149517.1">
    <property type="nucleotide sequence ID" value="NZ_FNAN01000006.1"/>
</dbReference>
<dbReference type="Pfam" id="PF10079">
    <property type="entry name" value="Rossmann-like_BshC"/>
    <property type="match status" value="1"/>
</dbReference>
<feature type="domain" description="Bacillithiol biosynthesis BshC N-terminal Rossmann-like" evidence="3">
    <location>
        <begin position="1"/>
        <end position="358"/>
    </location>
</feature>
<reference evidence="6" key="1">
    <citation type="submission" date="2016-10" db="EMBL/GenBank/DDBJ databases">
        <authorList>
            <person name="Varghese N."/>
            <person name="Submissions S."/>
        </authorList>
    </citation>
    <scope>NUCLEOTIDE SEQUENCE [LARGE SCALE GENOMIC DNA]</scope>
    <source>
        <strain evidence="6">DSM 25329</strain>
    </source>
</reference>
<dbReference type="Proteomes" id="UP000198748">
    <property type="component" value="Unassembled WGS sequence"/>
</dbReference>
<evidence type="ECO:0000259" key="3">
    <source>
        <dbReference type="Pfam" id="PF10079"/>
    </source>
</evidence>
<dbReference type="PIRSF" id="PIRSF012535">
    <property type="entry name" value="UCP012535"/>
    <property type="match status" value="1"/>
</dbReference>
<evidence type="ECO:0000313" key="5">
    <source>
        <dbReference type="EMBL" id="SDE70198.1"/>
    </source>
</evidence>
<dbReference type="STRING" id="659014.SAMN04487996_106248"/>
<dbReference type="InterPro" id="IPR055398">
    <property type="entry name" value="Rossmann-like_BshC"/>
</dbReference>
<feature type="coiled-coil region" evidence="2">
    <location>
        <begin position="436"/>
        <end position="471"/>
    </location>
</feature>
<dbReference type="Pfam" id="PF24850">
    <property type="entry name" value="CC_BshC"/>
    <property type="match status" value="1"/>
</dbReference>
<feature type="domain" description="Bacillithiol biosynthesis BshC C-terminal coiled-coil" evidence="4">
    <location>
        <begin position="360"/>
        <end position="513"/>
    </location>
</feature>
<evidence type="ECO:0000313" key="6">
    <source>
        <dbReference type="Proteomes" id="UP000198748"/>
    </source>
</evidence>
<organism evidence="5 6">
    <name type="scientific">Dyadobacter soli</name>
    <dbReference type="NCBI Taxonomy" id="659014"/>
    <lineage>
        <taxon>Bacteria</taxon>
        <taxon>Pseudomonadati</taxon>
        <taxon>Bacteroidota</taxon>
        <taxon>Cytophagia</taxon>
        <taxon>Cytophagales</taxon>
        <taxon>Spirosomataceae</taxon>
        <taxon>Dyadobacter</taxon>
    </lineage>
</organism>
<dbReference type="InterPro" id="IPR055399">
    <property type="entry name" value="CC_BshC"/>
</dbReference>
<dbReference type="GO" id="GO:0016874">
    <property type="term" value="F:ligase activity"/>
    <property type="evidence" value="ECO:0007669"/>
    <property type="project" value="UniProtKB-UniRule"/>
</dbReference>
<gene>
    <name evidence="2" type="primary">bshC</name>
    <name evidence="5" type="ORF">SAMN04487996_106248</name>
</gene>
<comment type="similarity">
    <text evidence="2">Belongs to the BshC family.</text>
</comment>
<dbReference type="NCBIfam" id="TIGR03998">
    <property type="entry name" value="thiol_BshC"/>
    <property type="match status" value="1"/>
</dbReference>
<accession>A0A1G7F2P2</accession>
<evidence type="ECO:0000259" key="4">
    <source>
        <dbReference type="Pfam" id="PF24850"/>
    </source>
</evidence>
<dbReference type="AlphaFoldDB" id="A0A1G7F2P2"/>
<evidence type="ECO:0000256" key="1">
    <source>
        <dbReference type="ARBA" id="ARBA00022598"/>
    </source>
</evidence>
<evidence type="ECO:0000256" key="2">
    <source>
        <dbReference type="HAMAP-Rule" id="MF_01867"/>
    </source>
</evidence>
<dbReference type="HAMAP" id="MF_01867">
    <property type="entry name" value="BshC"/>
    <property type="match status" value="1"/>
</dbReference>
<name>A0A1G7F2P2_9BACT</name>
<dbReference type="EMBL" id="FNAN01000006">
    <property type="protein sequence ID" value="SDE70198.1"/>
    <property type="molecule type" value="Genomic_DNA"/>
</dbReference>
<dbReference type="InterPro" id="IPR011199">
    <property type="entry name" value="Bacillithiol_biosynth_BshC"/>
</dbReference>
<keyword evidence="2" id="KW-0175">Coiled coil</keyword>